<accession>A0A829YI01</accession>
<dbReference type="RefSeq" id="WP_161814573.1">
    <property type="nucleotide sequence ID" value="NZ_BLJN01000005.1"/>
</dbReference>
<sequence length="118" mass="13078">MSMHAFDELSEEELDRMERRVAAATVGPWLPDSAEAVNVSVIELGLCNELGTFKSIELVGASAADHEFIVNARQDVPRLLQEVRQLRARLQSLNTSLDDLEPHMRSAGEEAFLLSPSM</sequence>
<protein>
    <submittedName>
        <fullName evidence="2">Uncharacterized protein</fullName>
    </submittedName>
</protein>
<reference evidence="3" key="1">
    <citation type="submission" date="2020-01" db="EMBL/GenBank/DDBJ databases">
        <title>'Steroidobacter agaridevorans' sp. nov., agar-degrading bacteria isolated from rhizosphere soils.</title>
        <authorList>
            <person name="Ikenaga M."/>
            <person name="Kataoka M."/>
            <person name="Murouchi A."/>
            <person name="Katsuragi S."/>
            <person name="Sakai M."/>
        </authorList>
    </citation>
    <scope>NUCLEOTIDE SEQUENCE [LARGE SCALE GENOMIC DNA]</scope>
    <source>
        <strain evidence="3">YU21-B</strain>
    </source>
</reference>
<keyword evidence="3" id="KW-1185">Reference proteome</keyword>
<evidence type="ECO:0000313" key="3">
    <source>
        <dbReference type="Proteomes" id="UP000445000"/>
    </source>
</evidence>
<evidence type="ECO:0000313" key="2">
    <source>
        <dbReference type="EMBL" id="GFE82944.1"/>
    </source>
</evidence>
<dbReference type="EMBL" id="BLJN01000005">
    <property type="protein sequence ID" value="GFE82944.1"/>
    <property type="molecule type" value="Genomic_DNA"/>
</dbReference>
<dbReference type="AlphaFoldDB" id="A0A829YI01"/>
<proteinExistence type="predicted"/>
<keyword evidence="1" id="KW-0175">Coiled coil</keyword>
<evidence type="ECO:0000256" key="1">
    <source>
        <dbReference type="SAM" id="Coils"/>
    </source>
</evidence>
<comment type="caution">
    <text evidence="2">The sequence shown here is derived from an EMBL/GenBank/DDBJ whole genome shotgun (WGS) entry which is preliminary data.</text>
</comment>
<dbReference type="Proteomes" id="UP000445000">
    <property type="component" value="Unassembled WGS sequence"/>
</dbReference>
<organism evidence="2 3">
    <name type="scientific">Steroidobacter agaridevorans</name>
    <dbReference type="NCBI Taxonomy" id="2695856"/>
    <lineage>
        <taxon>Bacteria</taxon>
        <taxon>Pseudomonadati</taxon>
        <taxon>Pseudomonadota</taxon>
        <taxon>Gammaproteobacteria</taxon>
        <taxon>Steroidobacterales</taxon>
        <taxon>Steroidobacteraceae</taxon>
        <taxon>Steroidobacter</taxon>
    </lineage>
</organism>
<name>A0A829YI01_9GAMM</name>
<gene>
    <name evidence="2" type="ORF">GCM10011487_49440</name>
</gene>
<feature type="coiled-coil region" evidence="1">
    <location>
        <begin position="69"/>
        <end position="96"/>
    </location>
</feature>